<gene>
    <name evidence="1" type="ORF">GEAM_3496</name>
</gene>
<dbReference type="RefSeq" id="WP_128124379.1">
    <property type="nucleotide sequence ID" value="NZ_JMPJ01000066.1"/>
</dbReference>
<dbReference type="Proteomes" id="UP000028640">
    <property type="component" value="Unassembled WGS sequence"/>
</dbReference>
<organism evidence="1 2">
    <name type="scientific">Ewingella americana (strain ATCC 33852 / DSM 4580 / CCUG 14506 / JCM 5911 / LMG 7869 / NCTC 12157 / CDC 1468-78)</name>
    <dbReference type="NCBI Taxonomy" id="910964"/>
    <lineage>
        <taxon>Bacteria</taxon>
        <taxon>Pseudomonadati</taxon>
        <taxon>Pseudomonadota</taxon>
        <taxon>Gammaproteobacteria</taxon>
        <taxon>Enterobacterales</taxon>
        <taxon>Yersiniaceae</taxon>
        <taxon>Ewingella</taxon>
    </lineage>
</organism>
<dbReference type="AlphaFoldDB" id="A0A085G5D8"/>
<evidence type="ECO:0008006" key="3">
    <source>
        <dbReference type="Google" id="ProtNLM"/>
    </source>
</evidence>
<dbReference type="EMBL" id="JMPJ01000066">
    <property type="protein sequence ID" value="KFC78933.1"/>
    <property type="molecule type" value="Genomic_DNA"/>
</dbReference>
<dbReference type="STRING" id="910964.GEAM_3496"/>
<proteinExistence type="predicted"/>
<sequence length="163" mass="16703">MTSYRPPATGTLALAGKSISATVTCTTATKVAMSFVDNRADSVPAHTNEPTTAATAFGLGKAGDIKIGSYGLSITSIQGDGTAGDLLMSSDKTSWSKMTLDTFANNNTSQQYLSLAATGTTAPKVATVLTFNLKATPSLSSAMGGITETANLDGNTTINFEYL</sequence>
<evidence type="ECO:0000313" key="2">
    <source>
        <dbReference type="Proteomes" id="UP000028640"/>
    </source>
</evidence>
<dbReference type="GeneID" id="78381970"/>
<reference evidence="1 2" key="1">
    <citation type="submission" date="2014-05" db="EMBL/GenBank/DDBJ databases">
        <title>ATOL: Assembling a taxonomically balanced genome-scale reconstruction of the evolutionary history of the Enterobacteriaceae.</title>
        <authorList>
            <person name="Plunkett G.III."/>
            <person name="Neeno-Eckwall E.C."/>
            <person name="Glasner J.D."/>
            <person name="Perna N.T."/>
        </authorList>
    </citation>
    <scope>NUCLEOTIDE SEQUENCE [LARGE SCALE GENOMIC DNA]</scope>
    <source>
        <strain evidence="1 2">ATCC 33852</strain>
    </source>
</reference>
<keyword evidence="2" id="KW-1185">Reference proteome</keyword>
<dbReference type="OrthoDB" id="6602763at2"/>
<comment type="caution">
    <text evidence="1">The sequence shown here is derived from an EMBL/GenBank/DDBJ whole genome shotgun (WGS) entry which is preliminary data.</text>
</comment>
<accession>A0A085G5D8</accession>
<evidence type="ECO:0000313" key="1">
    <source>
        <dbReference type="EMBL" id="KFC78933.1"/>
    </source>
</evidence>
<name>A0A085G5D8_EWIA3</name>
<protein>
    <recommendedName>
        <fullName evidence="3">Beta-fimbriae major subunit</fullName>
    </recommendedName>
</protein>